<dbReference type="InterPro" id="IPR027304">
    <property type="entry name" value="Trigger_fact/SurA_dom_sf"/>
</dbReference>
<dbReference type="PANTHER" id="PTHR47529:SF1">
    <property type="entry name" value="PERIPLASMIC CHAPERONE PPID"/>
    <property type="match status" value="1"/>
</dbReference>
<dbReference type="PROSITE" id="PS50198">
    <property type="entry name" value="PPIC_PPIASE_2"/>
    <property type="match status" value="1"/>
</dbReference>
<dbReference type="Gene3D" id="1.10.4030.10">
    <property type="entry name" value="Porin chaperone SurA, peptide-binding domain"/>
    <property type="match status" value="1"/>
</dbReference>
<keyword evidence="12" id="KW-0175">Coiled coil</keyword>
<name>A0A2G6KGM0_9BACT</name>
<evidence type="ECO:0000256" key="9">
    <source>
        <dbReference type="ARBA" id="ARBA00040743"/>
    </source>
</evidence>
<comment type="similarity">
    <text evidence="8">Belongs to the PpiD chaperone family.</text>
</comment>
<dbReference type="Pfam" id="PF13616">
    <property type="entry name" value="Rotamase_3"/>
    <property type="match status" value="1"/>
</dbReference>
<comment type="subcellular location">
    <subcellularLocation>
        <location evidence="1">Cell inner membrane</location>
        <topology evidence="1">Single-pass type II membrane protein</topology>
        <orientation evidence="1">Periplasmic side</orientation>
    </subcellularLocation>
</comment>
<evidence type="ECO:0000256" key="4">
    <source>
        <dbReference type="ARBA" id="ARBA00022692"/>
    </source>
</evidence>
<protein>
    <recommendedName>
        <fullName evidence="9">Periplasmic chaperone PpiD</fullName>
    </recommendedName>
    <alternativeName>
        <fullName evidence="10">Periplasmic folding chaperone</fullName>
    </alternativeName>
</protein>
<keyword evidence="3" id="KW-0997">Cell inner membrane</keyword>
<keyword evidence="7" id="KW-0143">Chaperone</keyword>
<evidence type="ECO:0000313" key="16">
    <source>
        <dbReference type="Proteomes" id="UP000230821"/>
    </source>
</evidence>
<evidence type="ECO:0000256" key="13">
    <source>
        <dbReference type="SAM" id="Phobius"/>
    </source>
</evidence>
<feature type="coiled-coil region" evidence="12">
    <location>
        <begin position="587"/>
        <end position="614"/>
    </location>
</feature>
<dbReference type="GO" id="GO:0003755">
    <property type="term" value="F:peptidyl-prolyl cis-trans isomerase activity"/>
    <property type="evidence" value="ECO:0007669"/>
    <property type="project" value="UniProtKB-KW"/>
</dbReference>
<dbReference type="EMBL" id="PDSK01000075">
    <property type="protein sequence ID" value="PIE34816.1"/>
    <property type="molecule type" value="Genomic_DNA"/>
</dbReference>
<evidence type="ECO:0000313" key="15">
    <source>
        <dbReference type="EMBL" id="PIE34816.1"/>
    </source>
</evidence>
<keyword evidence="4 13" id="KW-0812">Transmembrane</keyword>
<evidence type="ECO:0000256" key="10">
    <source>
        <dbReference type="ARBA" id="ARBA00042775"/>
    </source>
</evidence>
<sequence>MLDVMRQNIKSLRIFLWLVIAAFIGTIFFVWGQGGRHGGPRGQNVVAWVNGDPISYTSFENSFRNVYEFYKQIYGNNLSPEMLQNLQLEQVALNQLTQKTLLVQEAKARHLQVSDKELVRTIQEIPQFHSNDRFDPAVYKNVLSRARITPQEFEVQTEETLLSEKLEYLIKQTVRISDREVLDDYTAQNEMIEVEGLLVKADSFLENVEYTDDDVQAYYDVHKADFTTPPRVKIQYIHFDPQTIKDEITPTDDDILAYYEAHEAEFNKGKEVHARHILFRVPQDAEEDTVNEIQTKAEGILQQLRDGANFMELAQEHSEDPGSAQNGGDLGFFTKGSMVPEFEEAAFALAAGDISELVKTQFGFHIIKVEETREDDDPYGTAKPTIVDRLKLAQAKDLARERAEISYEDLLDIDNLEEVAAKDELNVNVSDFFAQGEPIDEKTTAVPQIQQIAFTLNAEQKFSQPIETPLGYYIVEFLEQQEPYVPELADIKEAVTEAVRKEKAEELAKTEIEAIQQALADGITWENVAENYPVEIITPSPFSRRQQYINEARGESEEFVKTAFALRDGEISKPIELGDDYCVIRVKERTDIDMAAFEEEKAALTEKLLQQKQETAFRQYIDELQQKADIKYVENLFS</sequence>
<evidence type="ECO:0000256" key="1">
    <source>
        <dbReference type="ARBA" id="ARBA00004382"/>
    </source>
</evidence>
<dbReference type="PANTHER" id="PTHR47529">
    <property type="entry name" value="PEPTIDYL-PROLYL CIS-TRANS ISOMERASE D"/>
    <property type="match status" value="1"/>
</dbReference>
<dbReference type="Pfam" id="PF13624">
    <property type="entry name" value="SurA_N_3"/>
    <property type="match status" value="1"/>
</dbReference>
<evidence type="ECO:0000256" key="6">
    <source>
        <dbReference type="ARBA" id="ARBA00023136"/>
    </source>
</evidence>
<reference evidence="15 16" key="1">
    <citation type="submission" date="2017-10" db="EMBL/GenBank/DDBJ databases">
        <title>Novel microbial diversity and functional potential in the marine mammal oral microbiome.</title>
        <authorList>
            <person name="Dudek N.K."/>
            <person name="Sun C.L."/>
            <person name="Burstein D."/>
            <person name="Kantor R.S."/>
            <person name="Aliaga Goltsman D.S."/>
            <person name="Bik E.M."/>
            <person name="Thomas B.C."/>
            <person name="Banfield J.F."/>
            <person name="Relman D.A."/>
        </authorList>
    </citation>
    <scope>NUCLEOTIDE SEQUENCE [LARGE SCALE GENOMIC DNA]</scope>
    <source>
        <strain evidence="15">DOLJORAL78_47_16</strain>
    </source>
</reference>
<evidence type="ECO:0000259" key="14">
    <source>
        <dbReference type="PROSITE" id="PS50198"/>
    </source>
</evidence>
<comment type="caution">
    <text evidence="15">The sequence shown here is derived from an EMBL/GenBank/DDBJ whole genome shotgun (WGS) entry which is preliminary data.</text>
</comment>
<accession>A0A2G6KGM0</accession>
<dbReference type="SUPFAM" id="SSF109998">
    <property type="entry name" value="Triger factor/SurA peptide-binding domain-like"/>
    <property type="match status" value="1"/>
</dbReference>
<evidence type="ECO:0000256" key="2">
    <source>
        <dbReference type="ARBA" id="ARBA00022475"/>
    </source>
</evidence>
<evidence type="ECO:0000256" key="5">
    <source>
        <dbReference type="ARBA" id="ARBA00022989"/>
    </source>
</evidence>
<evidence type="ECO:0000256" key="7">
    <source>
        <dbReference type="ARBA" id="ARBA00023186"/>
    </source>
</evidence>
<organism evidence="15 16">
    <name type="scientific">candidate division KSB3 bacterium</name>
    <dbReference type="NCBI Taxonomy" id="2044937"/>
    <lineage>
        <taxon>Bacteria</taxon>
        <taxon>candidate division KSB3</taxon>
    </lineage>
</organism>
<keyword evidence="2" id="KW-1003">Cell membrane</keyword>
<keyword evidence="11" id="KW-0413">Isomerase</keyword>
<dbReference type="InterPro" id="IPR046357">
    <property type="entry name" value="PPIase_dom_sf"/>
</dbReference>
<dbReference type="InterPro" id="IPR052029">
    <property type="entry name" value="PpiD_chaperone"/>
</dbReference>
<dbReference type="Pfam" id="PF13145">
    <property type="entry name" value="Rotamase_2"/>
    <property type="match status" value="1"/>
</dbReference>
<keyword evidence="6 13" id="KW-0472">Membrane</keyword>
<gene>
    <name evidence="15" type="ORF">CSA56_06680</name>
</gene>
<dbReference type="SUPFAM" id="SSF54534">
    <property type="entry name" value="FKBP-like"/>
    <property type="match status" value="2"/>
</dbReference>
<proteinExistence type="inferred from homology"/>
<evidence type="ECO:0000256" key="3">
    <source>
        <dbReference type="ARBA" id="ARBA00022519"/>
    </source>
</evidence>
<dbReference type="Proteomes" id="UP000230821">
    <property type="component" value="Unassembled WGS sequence"/>
</dbReference>
<evidence type="ECO:0000256" key="11">
    <source>
        <dbReference type="PROSITE-ProRule" id="PRU00278"/>
    </source>
</evidence>
<dbReference type="InterPro" id="IPR000297">
    <property type="entry name" value="PPIase_PpiC"/>
</dbReference>
<evidence type="ECO:0000256" key="12">
    <source>
        <dbReference type="SAM" id="Coils"/>
    </source>
</evidence>
<feature type="transmembrane region" description="Helical" evidence="13">
    <location>
        <begin position="12"/>
        <end position="31"/>
    </location>
</feature>
<dbReference type="Gene3D" id="3.10.50.40">
    <property type="match status" value="3"/>
</dbReference>
<evidence type="ECO:0000256" key="8">
    <source>
        <dbReference type="ARBA" id="ARBA00038408"/>
    </source>
</evidence>
<dbReference type="GO" id="GO:0005886">
    <property type="term" value="C:plasma membrane"/>
    <property type="evidence" value="ECO:0007669"/>
    <property type="project" value="UniProtKB-SubCell"/>
</dbReference>
<keyword evidence="11" id="KW-0697">Rotamase</keyword>
<keyword evidence="5 13" id="KW-1133">Transmembrane helix</keyword>
<dbReference type="AlphaFoldDB" id="A0A2G6KGM0"/>
<feature type="domain" description="PpiC" evidence="14">
    <location>
        <begin position="269"/>
        <end position="371"/>
    </location>
</feature>